<accession>A0A7V0XF76</accession>
<dbReference type="AlphaFoldDB" id="A0A7V0XF76"/>
<dbReference type="EMBL" id="DSBX01000216">
    <property type="protein sequence ID" value="HDQ99773.1"/>
    <property type="molecule type" value="Genomic_DNA"/>
</dbReference>
<sequence>IEVHATKTPPASQIIPTFDRNRGAMLEFFHRAGHGINGTVSDAGTGEPVHAQVWVGPADWHSYTHSETGMYHRFYLPGTYSLTFRAPGYRDTTITDVVVPNSGDSAVTVDVALMPDVTAPLFGFRVMYAFYINTPSSNRTYPTRAIGPRDGVTYQLDAGKYIAIDMNRPIVNRTGTDFVVYRPTGTGTATVKVANHWEGPWTTIGTANAAETGFDLNTVGLDSARYVRLEAASAFHLDAIEGVNYTGVAGAEPSPLPAPHLSVARNPSAGVVRFLLDRPAPGTRVLIHDATGRRIETLAVTSRELNWNLRDTRGANVPAGVYFARLAGMERAPVRVVVTQ</sequence>
<name>A0A7V0XF76_UNCW3</name>
<evidence type="ECO:0008006" key="2">
    <source>
        <dbReference type="Google" id="ProtNLM"/>
    </source>
</evidence>
<feature type="non-terminal residue" evidence="1">
    <location>
        <position position="1"/>
    </location>
</feature>
<dbReference type="PANTHER" id="PTHR11532:SF57">
    <property type="entry name" value="CARBOXYPEPTIDASE D, B"/>
    <property type="match status" value="1"/>
</dbReference>
<dbReference type="InterPro" id="IPR008969">
    <property type="entry name" value="CarboxyPept-like_regulatory"/>
</dbReference>
<dbReference type="GO" id="GO:0006518">
    <property type="term" value="P:peptide metabolic process"/>
    <property type="evidence" value="ECO:0007669"/>
    <property type="project" value="TreeGrafter"/>
</dbReference>
<proteinExistence type="predicted"/>
<dbReference type="GO" id="GO:0004181">
    <property type="term" value="F:metallocarboxypeptidase activity"/>
    <property type="evidence" value="ECO:0007669"/>
    <property type="project" value="TreeGrafter"/>
</dbReference>
<comment type="caution">
    <text evidence="1">The sequence shown here is derived from an EMBL/GenBank/DDBJ whole genome shotgun (WGS) entry which is preliminary data.</text>
</comment>
<gene>
    <name evidence="1" type="ORF">ENN51_05775</name>
</gene>
<dbReference type="Gene3D" id="2.60.40.4070">
    <property type="match status" value="1"/>
</dbReference>
<dbReference type="Pfam" id="PF13620">
    <property type="entry name" value="CarboxypepD_reg"/>
    <property type="match status" value="1"/>
</dbReference>
<dbReference type="SUPFAM" id="SSF49464">
    <property type="entry name" value="Carboxypeptidase regulatory domain-like"/>
    <property type="match status" value="1"/>
</dbReference>
<dbReference type="GO" id="GO:0005615">
    <property type="term" value="C:extracellular space"/>
    <property type="evidence" value="ECO:0007669"/>
    <property type="project" value="TreeGrafter"/>
</dbReference>
<dbReference type="PANTHER" id="PTHR11532">
    <property type="entry name" value="PROTEASE M14 CARBOXYPEPTIDASE"/>
    <property type="match status" value="1"/>
</dbReference>
<dbReference type="InterPro" id="IPR050753">
    <property type="entry name" value="Peptidase_M14_domain"/>
</dbReference>
<reference evidence="1" key="1">
    <citation type="journal article" date="2020" name="mSystems">
        <title>Genome- and Community-Level Interaction Insights into Carbon Utilization and Element Cycling Functions of Hydrothermarchaeota in Hydrothermal Sediment.</title>
        <authorList>
            <person name="Zhou Z."/>
            <person name="Liu Y."/>
            <person name="Xu W."/>
            <person name="Pan J."/>
            <person name="Luo Z.H."/>
            <person name="Li M."/>
        </authorList>
    </citation>
    <scope>NUCLEOTIDE SEQUENCE [LARGE SCALE GENOMIC DNA]</scope>
    <source>
        <strain evidence="1">SpSt-1182</strain>
    </source>
</reference>
<dbReference type="Gene3D" id="2.60.40.1120">
    <property type="entry name" value="Carboxypeptidase-like, regulatory domain"/>
    <property type="match status" value="1"/>
</dbReference>
<dbReference type="Proteomes" id="UP000885672">
    <property type="component" value="Unassembled WGS sequence"/>
</dbReference>
<dbReference type="GO" id="GO:0016485">
    <property type="term" value="P:protein processing"/>
    <property type="evidence" value="ECO:0007669"/>
    <property type="project" value="TreeGrafter"/>
</dbReference>
<protein>
    <recommendedName>
        <fullName evidence="2">T9SS type A sorting domain-containing protein</fullName>
    </recommendedName>
</protein>
<organism evidence="1">
    <name type="scientific">candidate division WOR-3 bacterium</name>
    <dbReference type="NCBI Taxonomy" id="2052148"/>
    <lineage>
        <taxon>Bacteria</taxon>
        <taxon>Bacteria division WOR-3</taxon>
    </lineage>
</organism>
<evidence type="ECO:0000313" key="1">
    <source>
        <dbReference type="EMBL" id="HDQ99773.1"/>
    </source>
</evidence>